<evidence type="ECO:0000256" key="1">
    <source>
        <dbReference type="ARBA" id="ARBA00022448"/>
    </source>
</evidence>
<dbReference type="InterPro" id="IPR027417">
    <property type="entry name" value="P-loop_NTPase"/>
</dbReference>
<dbReference type="PANTHER" id="PTHR42939">
    <property type="entry name" value="ABC TRANSPORTER ATP-BINDING PROTEIN ALBC-RELATED"/>
    <property type="match status" value="1"/>
</dbReference>
<dbReference type="InterPro" id="IPR003439">
    <property type="entry name" value="ABC_transporter-like_ATP-bd"/>
</dbReference>
<evidence type="ECO:0000256" key="2">
    <source>
        <dbReference type="ARBA" id="ARBA00022741"/>
    </source>
</evidence>
<protein>
    <submittedName>
        <fullName evidence="5">ABC transporter</fullName>
    </submittedName>
</protein>
<dbReference type="EMBL" id="AZCN01000101">
    <property type="protein sequence ID" value="KRK14149.1"/>
    <property type="molecule type" value="Genomic_DNA"/>
</dbReference>
<dbReference type="Proteomes" id="UP000051181">
    <property type="component" value="Unassembled WGS sequence"/>
</dbReference>
<name>A0A0R1EXC8_9LACO</name>
<dbReference type="SMART" id="SM00382">
    <property type="entry name" value="AAA"/>
    <property type="match status" value="1"/>
</dbReference>
<dbReference type="Gene3D" id="3.40.50.300">
    <property type="entry name" value="P-loop containing nucleotide triphosphate hydrolases"/>
    <property type="match status" value="1"/>
</dbReference>
<keyword evidence="3" id="KW-0067">ATP-binding</keyword>
<dbReference type="Pfam" id="PF00005">
    <property type="entry name" value="ABC_tran"/>
    <property type="match status" value="1"/>
</dbReference>
<dbReference type="GO" id="GO:0016887">
    <property type="term" value="F:ATP hydrolysis activity"/>
    <property type="evidence" value="ECO:0007669"/>
    <property type="project" value="InterPro"/>
</dbReference>
<dbReference type="GeneID" id="65917399"/>
<evidence type="ECO:0000313" key="6">
    <source>
        <dbReference type="Proteomes" id="UP000051181"/>
    </source>
</evidence>
<feature type="domain" description="ABC transporter" evidence="4">
    <location>
        <begin position="6"/>
        <end position="240"/>
    </location>
</feature>
<dbReference type="AlphaFoldDB" id="A0A0R1EXC8"/>
<reference evidence="5 6" key="1">
    <citation type="journal article" date="2015" name="Genome Announc.">
        <title>Expanding the biotechnology potential of lactobacilli through comparative genomics of 213 strains and associated genera.</title>
        <authorList>
            <person name="Sun Z."/>
            <person name="Harris H.M."/>
            <person name="McCann A."/>
            <person name="Guo C."/>
            <person name="Argimon S."/>
            <person name="Zhang W."/>
            <person name="Yang X."/>
            <person name="Jeffery I.B."/>
            <person name="Cooney J.C."/>
            <person name="Kagawa T.F."/>
            <person name="Liu W."/>
            <person name="Song Y."/>
            <person name="Salvetti E."/>
            <person name="Wrobel A."/>
            <person name="Rasinkangas P."/>
            <person name="Parkhill J."/>
            <person name="Rea M.C."/>
            <person name="O'Sullivan O."/>
            <person name="Ritari J."/>
            <person name="Douillard F.P."/>
            <person name="Paul Ross R."/>
            <person name="Yang R."/>
            <person name="Briner A.E."/>
            <person name="Felis G.E."/>
            <person name="de Vos W.M."/>
            <person name="Barrangou R."/>
            <person name="Klaenhammer T.R."/>
            <person name="Caufield P.W."/>
            <person name="Cui Y."/>
            <person name="Zhang H."/>
            <person name="O'Toole P.W."/>
        </authorList>
    </citation>
    <scope>NUCLEOTIDE SEQUENCE [LARGE SCALE GENOMIC DNA]</scope>
    <source>
        <strain evidence="5 6">DSM 20001</strain>
    </source>
</reference>
<gene>
    <name evidence="5" type="ORF">FD22_GL000147</name>
</gene>
<keyword evidence="2" id="KW-0547">Nucleotide-binding</keyword>
<evidence type="ECO:0000313" key="5">
    <source>
        <dbReference type="EMBL" id="KRK14149.1"/>
    </source>
</evidence>
<accession>A0A0R1EXC8</accession>
<proteinExistence type="predicted"/>
<organism evidence="5 6">
    <name type="scientific">Loigolactobacillus coryniformis subsp. coryniformis KCTC 3167 = DSM 20001</name>
    <dbReference type="NCBI Taxonomy" id="913848"/>
    <lineage>
        <taxon>Bacteria</taxon>
        <taxon>Bacillati</taxon>
        <taxon>Bacillota</taxon>
        <taxon>Bacilli</taxon>
        <taxon>Lactobacillales</taxon>
        <taxon>Lactobacillaceae</taxon>
        <taxon>Loigolactobacillus</taxon>
    </lineage>
</organism>
<dbReference type="PATRIC" id="fig|913848.6.peg.145"/>
<evidence type="ECO:0000259" key="4">
    <source>
        <dbReference type="PROSITE" id="PS50893"/>
    </source>
</evidence>
<evidence type="ECO:0000256" key="3">
    <source>
        <dbReference type="ARBA" id="ARBA00022840"/>
    </source>
</evidence>
<dbReference type="InterPro" id="IPR003593">
    <property type="entry name" value="AAA+_ATPase"/>
</dbReference>
<dbReference type="InterPro" id="IPR051782">
    <property type="entry name" value="ABC_Transporter_VariousFunc"/>
</dbReference>
<dbReference type="RefSeq" id="WP_010010982.1">
    <property type="nucleotide sequence ID" value="NZ_AZCN01000101.1"/>
</dbReference>
<dbReference type="GO" id="GO:0005524">
    <property type="term" value="F:ATP binding"/>
    <property type="evidence" value="ECO:0007669"/>
    <property type="project" value="UniProtKB-KW"/>
</dbReference>
<dbReference type="PANTHER" id="PTHR42939:SF1">
    <property type="entry name" value="ABC TRANSPORTER ATP-BINDING PROTEIN ALBC-RELATED"/>
    <property type="match status" value="1"/>
</dbReference>
<sequence>MSQNYIKLTDLAYGYGTKILRQAVNLTITTGDFLALIGPNGIGKTSLLNIILELKRPLQGTLVKNHALIEHYAPEHFPPTKLTARAYLKSIASIRAVSTPQPNNYAALVDSLAFQSLLDIPADKLSKGSLQKLNLIQALGGHPDVLLLDEPLEGLDEKAQLFLLDWLTAYNQAGNTIIMSVHGQRLANRAKTIYDVAHNTLMTTTNTNQATYLVAFKVTPDAALAKIFKLFTYEKAATKVVLTCTAKDLITVLLLLEQNDFELLTITKQ</sequence>
<dbReference type="eggNOG" id="COG1131">
    <property type="taxonomic scope" value="Bacteria"/>
</dbReference>
<dbReference type="PROSITE" id="PS50893">
    <property type="entry name" value="ABC_TRANSPORTER_2"/>
    <property type="match status" value="1"/>
</dbReference>
<keyword evidence="1" id="KW-0813">Transport</keyword>
<dbReference type="SUPFAM" id="SSF52540">
    <property type="entry name" value="P-loop containing nucleoside triphosphate hydrolases"/>
    <property type="match status" value="1"/>
</dbReference>
<comment type="caution">
    <text evidence="5">The sequence shown here is derived from an EMBL/GenBank/DDBJ whole genome shotgun (WGS) entry which is preliminary data.</text>
</comment>